<proteinExistence type="predicted"/>
<evidence type="ECO:0000313" key="3">
    <source>
        <dbReference type="Proteomes" id="UP001370348"/>
    </source>
</evidence>
<evidence type="ECO:0000313" key="2">
    <source>
        <dbReference type="EMBL" id="WXB20106.1"/>
    </source>
</evidence>
<dbReference type="EMBL" id="CP089984">
    <property type="protein sequence ID" value="WXB20106.1"/>
    <property type="molecule type" value="Genomic_DNA"/>
</dbReference>
<gene>
    <name evidence="2" type="ORF">LZC94_23145</name>
</gene>
<dbReference type="RefSeq" id="WP_394829708.1">
    <property type="nucleotide sequence ID" value="NZ_CP089984.1"/>
</dbReference>
<dbReference type="Proteomes" id="UP001370348">
    <property type="component" value="Chromosome"/>
</dbReference>
<keyword evidence="3" id="KW-1185">Reference proteome</keyword>
<reference evidence="2 3" key="1">
    <citation type="submission" date="2021-12" db="EMBL/GenBank/DDBJ databases">
        <title>Discovery of the Pendulisporaceae a myxobacterial family with distinct sporulation behavior and unique specialized metabolism.</title>
        <authorList>
            <person name="Garcia R."/>
            <person name="Popoff A."/>
            <person name="Bader C.D."/>
            <person name="Loehr J."/>
            <person name="Walesch S."/>
            <person name="Walt C."/>
            <person name="Boldt J."/>
            <person name="Bunk B."/>
            <person name="Haeckl F.J.F.P.J."/>
            <person name="Gunesch A.P."/>
            <person name="Birkelbach J."/>
            <person name="Nuebel U."/>
            <person name="Pietschmann T."/>
            <person name="Bach T."/>
            <person name="Mueller R."/>
        </authorList>
    </citation>
    <scope>NUCLEOTIDE SEQUENCE [LARGE SCALE GENOMIC DNA]</scope>
    <source>
        <strain evidence="2 3">MSr11954</strain>
    </source>
</reference>
<protein>
    <submittedName>
        <fullName evidence="2">Uncharacterized protein</fullName>
    </submittedName>
</protein>
<accession>A0ABZ2MC80</accession>
<feature type="compositionally biased region" description="Basic and acidic residues" evidence="1">
    <location>
        <begin position="7"/>
        <end position="20"/>
    </location>
</feature>
<evidence type="ECO:0000256" key="1">
    <source>
        <dbReference type="SAM" id="MobiDB-lite"/>
    </source>
</evidence>
<feature type="region of interest" description="Disordered" evidence="1">
    <location>
        <begin position="1"/>
        <end position="20"/>
    </location>
</feature>
<organism evidence="2 3">
    <name type="scientific">Pendulispora albinea</name>
    <dbReference type="NCBI Taxonomy" id="2741071"/>
    <lineage>
        <taxon>Bacteria</taxon>
        <taxon>Pseudomonadati</taxon>
        <taxon>Myxococcota</taxon>
        <taxon>Myxococcia</taxon>
        <taxon>Myxococcales</taxon>
        <taxon>Sorangiineae</taxon>
        <taxon>Pendulisporaceae</taxon>
        <taxon>Pendulispora</taxon>
    </lineage>
</organism>
<sequence>MGPFAQARRERPQVVRRRDAQAGEQLVGGANAVGLELGQVLGAEPVGAEGAHGVVVPDEEEEIVEGEAPRPGGGGGLLADGVLGRWAEARSVPSICLKEIDILPTRVSFSSRSSQYWTCTSTPTSWPGSSTSRVADTV</sequence>
<feature type="region of interest" description="Disordered" evidence="1">
    <location>
        <begin position="54"/>
        <end position="76"/>
    </location>
</feature>
<name>A0ABZ2MC80_9BACT</name>